<protein>
    <recommendedName>
        <fullName evidence="7">O-antigen ligase-related domain-containing protein</fullName>
    </recommendedName>
</protein>
<dbReference type="PANTHER" id="PTHR37422:SF23">
    <property type="entry name" value="TEICHURONIC ACID BIOSYNTHESIS PROTEIN TUAE"/>
    <property type="match status" value="1"/>
</dbReference>
<feature type="transmembrane region" description="Helical" evidence="6">
    <location>
        <begin position="109"/>
        <end position="127"/>
    </location>
</feature>
<comment type="subcellular location">
    <subcellularLocation>
        <location evidence="1">Membrane</location>
        <topology evidence="1">Multi-pass membrane protein</topology>
    </subcellularLocation>
</comment>
<feature type="transmembrane region" description="Helical" evidence="6">
    <location>
        <begin position="49"/>
        <end position="68"/>
    </location>
</feature>
<dbReference type="InterPro" id="IPR011990">
    <property type="entry name" value="TPR-like_helical_dom_sf"/>
</dbReference>
<dbReference type="PANTHER" id="PTHR37422">
    <property type="entry name" value="TEICHURONIC ACID BIOSYNTHESIS PROTEIN TUAE"/>
    <property type="match status" value="1"/>
</dbReference>
<dbReference type="InterPro" id="IPR051533">
    <property type="entry name" value="WaaL-like"/>
</dbReference>
<accession>A0A1F5YZX5</accession>
<feature type="transmembrane region" description="Helical" evidence="6">
    <location>
        <begin position="20"/>
        <end position="37"/>
    </location>
</feature>
<evidence type="ECO:0000313" key="9">
    <source>
        <dbReference type="Proteomes" id="UP000177354"/>
    </source>
</evidence>
<dbReference type="SMART" id="SM00028">
    <property type="entry name" value="TPR"/>
    <property type="match status" value="3"/>
</dbReference>
<comment type="caution">
    <text evidence="8">The sequence shown here is derived from an EMBL/GenBank/DDBJ whole genome shotgun (WGS) entry which is preliminary data.</text>
</comment>
<dbReference type="Proteomes" id="UP000177354">
    <property type="component" value="Unassembled WGS sequence"/>
</dbReference>
<feature type="repeat" description="TPR" evidence="5">
    <location>
        <begin position="507"/>
        <end position="540"/>
    </location>
</feature>
<evidence type="ECO:0000259" key="7">
    <source>
        <dbReference type="Pfam" id="PF04932"/>
    </source>
</evidence>
<feature type="transmembrane region" description="Helical" evidence="6">
    <location>
        <begin position="259"/>
        <end position="278"/>
    </location>
</feature>
<dbReference type="Gene3D" id="1.25.40.10">
    <property type="entry name" value="Tetratricopeptide repeat domain"/>
    <property type="match status" value="2"/>
</dbReference>
<sequence length="710" mass="81887">MIKSEIIEYMKIEVTDRIIIFTYHILFFLVPLILTPWNFELFEFNKMMLTYFLTVIIASLWLIKMITVKQIIFNKTPFDLLLLLFLISQITSTLLSWDRHVSVFGYYSRFNGGLLSTFSYLILFYAFVSNFQKSQILKLLRTAVISAIFVTVYGILEHFGIDRHIWVQDVQNRVFSTLGQPNWLAAFLAVLIPVTTSLSLIKTPGKEKFLYTVAVYMYFITLIYTKSRSGFLGLMGGLGIFWLLYFLKFKKETVKPFLVQAALLFAIVFLFGAPFRIIEKYTLPQLLNSSNSASVSRSVKPVDLSIIDVGITESGEIRNIVWKGAINIFKNYPVFGTGTESFALAYFKYRPVEHNMTSEWDFLYNKAHNEYLNYAATTGMFGLGSYLLIIGVFIFYFLKQFKNISFKSSPPAKFVVSIGLFSAWLTVLITNFFGFSVVITQLYFFLIPAVVYLYMQDYAVLPGSPEKYLKRAIVVNFRQNMHLSILLVIVCLTGLFLVIRLIFFWVSDFYFAKGHSQSKSQEFASAYKNIKTAVFLNPNESFYLDELAFPAAQIGLYLYSENKASDSAVFIKEALFYNEKALNISPKNVNYWKTKTRILYNLSQIDQNYLPEAIKALEVAKKLSPTDPKIRYNLALMYDTSGQSKKAYFELDDTVKLKVNYRDAWLAKGIFHARDGNYEKAIEALEFILTRINPNDDEARKQLEELQNKI</sequence>
<dbReference type="InterPro" id="IPR019734">
    <property type="entry name" value="TPR_rpt"/>
</dbReference>
<dbReference type="AlphaFoldDB" id="A0A1F5YZX5"/>
<name>A0A1F5YZX5_9BACT</name>
<feature type="transmembrane region" description="Helical" evidence="6">
    <location>
        <begin position="442"/>
        <end position="461"/>
    </location>
</feature>
<evidence type="ECO:0000256" key="3">
    <source>
        <dbReference type="ARBA" id="ARBA00022989"/>
    </source>
</evidence>
<reference evidence="8 9" key="1">
    <citation type="journal article" date="2016" name="Nat. Commun.">
        <title>Thousands of microbial genomes shed light on interconnected biogeochemical processes in an aquifer system.</title>
        <authorList>
            <person name="Anantharaman K."/>
            <person name="Brown C.T."/>
            <person name="Hug L.A."/>
            <person name="Sharon I."/>
            <person name="Castelle C.J."/>
            <person name="Probst A.J."/>
            <person name="Thomas B.C."/>
            <person name="Singh A."/>
            <person name="Wilkins M.J."/>
            <person name="Karaoz U."/>
            <person name="Brodie E.L."/>
            <person name="Williams K.H."/>
            <person name="Hubbard S.S."/>
            <person name="Banfield J.F."/>
        </authorList>
    </citation>
    <scope>NUCLEOTIDE SEQUENCE [LARGE SCALE GENOMIC DNA]</scope>
</reference>
<evidence type="ECO:0000256" key="6">
    <source>
        <dbReference type="SAM" id="Phobius"/>
    </source>
</evidence>
<keyword evidence="2 6" id="KW-0812">Transmembrane</keyword>
<gene>
    <name evidence="8" type="ORF">A2777_00355</name>
</gene>
<evidence type="ECO:0000313" key="8">
    <source>
        <dbReference type="EMBL" id="OGG05675.1"/>
    </source>
</evidence>
<dbReference type="GO" id="GO:0016020">
    <property type="term" value="C:membrane"/>
    <property type="evidence" value="ECO:0007669"/>
    <property type="project" value="UniProtKB-SubCell"/>
</dbReference>
<dbReference type="PROSITE" id="PS50005">
    <property type="entry name" value="TPR"/>
    <property type="match status" value="1"/>
</dbReference>
<dbReference type="SUPFAM" id="SSF48452">
    <property type="entry name" value="TPR-like"/>
    <property type="match status" value="1"/>
</dbReference>
<dbReference type="InterPro" id="IPR007016">
    <property type="entry name" value="O-antigen_ligase-rel_domated"/>
</dbReference>
<evidence type="ECO:0000256" key="2">
    <source>
        <dbReference type="ARBA" id="ARBA00022692"/>
    </source>
</evidence>
<dbReference type="Pfam" id="PF04932">
    <property type="entry name" value="Wzy_C"/>
    <property type="match status" value="1"/>
</dbReference>
<feature type="transmembrane region" description="Helical" evidence="6">
    <location>
        <begin position="183"/>
        <end position="201"/>
    </location>
</feature>
<dbReference type="EMBL" id="MFJF01000027">
    <property type="protein sequence ID" value="OGG05675.1"/>
    <property type="molecule type" value="Genomic_DNA"/>
</dbReference>
<evidence type="ECO:0000256" key="4">
    <source>
        <dbReference type="ARBA" id="ARBA00023136"/>
    </source>
</evidence>
<feature type="transmembrane region" description="Helical" evidence="6">
    <location>
        <begin position="371"/>
        <end position="398"/>
    </location>
</feature>
<evidence type="ECO:0000256" key="5">
    <source>
        <dbReference type="PROSITE-ProRule" id="PRU00339"/>
    </source>
</evidence>
<feature type="transmembrane region" description="Helical" evidence="6">
    <location>
        <begin position="230"/>
        <end position="247"/>
    </location>
</feature>
<evidence type="ECO:0000256" key="1">
    <source>
        <dbReference type="ARBA" id="ARBA00004141"/>
    </source>
</evidence>
<keyword evidence="5" id="KW-0802">TPR repeat</keyword>
<feature type="transmembrane region" description="Helical" evidence="6">
    <location>
        <begin position="414"/>
        <end position="436"/>
    </location>
</feature>
<keyword evidence="3 6" id="KW-1133">Transmembrane helix</keyword>
<organism evidence="8 9">
    <name type="scientific">Candidatus Gottesmanbacteria bacterium RIFCSPHIGHO2_01_FULL_40_15</name>
    <dbReference type="NCBI Taxonomy" id="1798376"/>
    <lineage>
        <taxon>Bacteria</taxon>
        <taxon>Candidatus Gottesmaniibacteriota</taxon>
    </lineage>
</organism>
<keyword evidence="4 6" id="KW-0472">Membrane</keyword>
<feature type="transmembrane region" description="Helical" evidence="6">
    <location>
        <begin position="482"/>
        <end position="506"/>
    </location>
</feature>
<feature type="transmembrane region" description="Helical" evidence="6">
    <location>
        <begin position="208"/>
        <end position="224"/>
    </location>
</feature>
<proteinExistence type="predicted"/>
<feature type="transmembrane region" description="Helical" evidence="6">
    <location>
        <begin position="80"/>
        <end position="97"/>
    </location>
</feature>
<feature type="domain" description="O-antigen ligase-related" evidence="7">
    <location>
        <begin position="216"/>
        <end position="386"/>
    </location>
</feature>
<feature type="transmembrane region" description="Helical" evidence="6">
    <location>
        <begin position="139"/>
        <end position="156"/>
    </location>
</feature>